<sequence>MFSAETTPATAIELQTNAMTGVRGHRPAYPTGQSTVTSVVPDILMTFAAKCTYVTPDEFLTVRNL</sequence>
<accession>A0AB39T7X6</accession>
<name>A0AB39T7X6_9ACTN</name>
<proteinExistence type="predicted"/>
<dbReference type="AlphaFoldDB" id="A0AB39T7X6"/>
<reference evidence="1" key="1">
    <citation type="submission" date="2024-07" db="EMBL/GenBank/DDBJ databases">
        <authorList>
            <person name="Yu S.T."/>
        </authorList>
    </citation>
    <scope>NUCLEOTIDE SEQUENCE</scope>
    <source>
        <strain evidence="1">R44</strain>
    </source>
</reference>
<evidence type="ECO:0000313" key="1">
    <source>
        <dbReference type="EMBL" id="XDQ75565.1"/>
    </source>
</evidence>
<dbReference type="RefSeq" id="WP_369148095.1">
    <property type="nucleotide sequence ID" value="NZ_CP163444.1"/>
</dbReference>
<organism evidence="1">
    <name type="scientific">Streptomyces sp. R44</name>
    <dbReference type="NCBI Taxonomy" id="3238633"/>
    <lineage>
        <taxon>Bacteria</taxon>
        <taxon>Bacillati</taxon>
        <taxon>Actinomycetota</taxon>
        <taxon>Actinomycetes</taxon>
        <taxon>Kitasatosporales</taxon>
        <taxon>Streptomycetaceae</taxon>
        <taxon>Streptomyces</taxon>
    </lineage>
</organism>
<gene>
    <name evidence="1" type="ORF">AB5J54_35820</name>
</gene>
<dbReference type="EMBL" id="CP163444">
    <property type="protein sequence ID" value="XDQ75565.1"/>
    <property type="molecule type" value="Genomic_DNA"/>
</dbReference>
<protein>
    <submittedName>
        <fullName evidence="1">Uncharacterized protein</fullName>
    </submittedName>
</protein>